<sequence>MRPGPYAYSRAMIARRRFARATYREAPMIIASSHSAGLTELELSGNPDEYAEFAATLDSAGGAVALDTTTDVAPYEHAIATVEVAESSGREVVISVDRARNALVIRGGADPLRILAGNVRTAAELTDPRHHVHIEYFPGHHYLGEDSLPLTIAAART</sequence>
<dbReference type="EMBL" id="NKYE01000004">
    <property type="protein sequence ID" value="OZM73734.1"/>
    <property type="molecule type" value="Genomic_DNA"/>
</dbReference>
<accession>A0A263D5F0</accession>
<organism evidence="1 2">
    <name type="scientific">Amycolatopsis antarctica</name>
    <dbReference type="NCBI Taxonomy" id="1854586"/>
    <lineage>
        <taxon>Bacteria</taxon>
        <taxon>Bacillati</taxon>
        <taxon>Actinomycetota</taxon>
        <taxon>Actinomycetes</taxon>
        <taxon>Pseudonocardiales</taxon>
        <taxon>Pseudonocardiaceae</taxon>
        <taxon>Amycolatopsis</taxon>
    </lineage>
</organism>
<name>A0A263D5F0_9PSEU</name>
<dbReference type="InterPro" id="IPR029083">
    <property type="entry name" value="Imm32"/>
</dbReference>
<keyword evidence="2" id="KW-1185">Reference proteome</keyword>
<proteinExistence type="predicted"/>
<reference evidence="1 2" key="1">
    <citation type="submission" date="2017-07" db="EMBL/GenBank/DDBJ databases">
        <title>Amycolatopsis antarcticus sp. nov., isolated from the surface of an Antarcticus brown macroalga.</title>
        <authorList>
            <person name="Wang J."/>
            <person name="Leiva S."/>
            <person name="Huang J."/>
            <person name="Huang Y."/>
        </authorList>
    </citation>
    <scope>NUCLEOTIDE SEQUENCE [LARGE SCALE GENOMIC DNA]</scope>
    <source>
        <strain evidence="1 2">AU-G6</strain>
    </source>
</reference>
<dbReference type="AlphaFoldDB" id="A0A263D5F0"/>
<comment type="caution">
    <text evidence="1">The sequence shown here is derived from an EMBL/GenBank/DDBJ whole genome shotgun (WGS) entry which is preliminary data.</text>
</comment>
<dbReference type="InParanoid" id="A0A263D5F0"/>
<protein>
    <submittedName>
        <fullName evidence="1">Uncharacterized protein</fullName>
    </submittedName>
</protein>
<gene>
    <name evidence="1" type="ORF">CFN78_09490</name>
</gene>
<dbReference type="Pfam" id="PF15566">
    <property type="entry name" value="Imm32"/>
    <property type="match status" value="1"/>
</dbReference>
<evidence type="ECO:0000313" key="2">
    <source>
        <dbReference type="Proteomes" id="UP000242444"/>
    </source>
</evidence>
<evidence type="ECO:0000313" key="1">
    <source>
        <dbReference type="EMBL" id="OZM73734.1"/>
    </source>
</evidence>
<dbReference type="Proteomes" id="UP000242444">
    <property type="component" value="Unassembled WGS sequence"/>
</dbReference>